<reference evidence="16 17" key="1">
    <citation type="submission" date="2016-01" db="EMBL/GenBank/DDBJ databases">
        <authorList>
            <person name="Mitreva M."/>
            <person name="Pepin K.H."/>
            <person name="Mihindukulasuriya K.A."/>
            <person name="Fulton R."/>
            <person name="Fronick C."/>
            <person name="O'Laughlin M."/>
            <person name="Miner T."/>
            <person name="Herter B."/>
            <person name="Rosa B.A."/>
            <person name="Cordes M."/>
            <person name="Tomlinson C."/>
            <person name="Wollam A."/>
            <person name="Palsikar V.B."/>
            <person name="Mardis E.R."/>
            <person name="Wilson R.K."/>
        </authorList>
    </citation>
    <scope>NUCLEOTIDE SEQUENCE [LARGE SCALE GENOMIC DNA]</scope>
    <source>
        <strain evidence="16 17">KA00071</strain>
    </source>
</reference>
<evidence type="ECO:0000256" key="13">
    <source>
        <dbReference type="SAM" id="Phobius"/>
    </source>
</evidence>
<gene>
    <name evidence="16" type="ORF">HMPREF1871_00752</name>
</gene>
<dbReference type="RefSeq" id="WP_066130177.1">
    <property type="nucleotide sequence ID" value="NZ_KQ959881.1"/>
</dbReference>
<dbReference type="InterPro" id="IPR003661">
    <property type="entry name" value="HisK_dim/P_dom"/>
</dbReference>
<dbReference type="Gene3D" id="6.10.340.10">
    <property type="match status" value="1"/>
</dbReference>
<keyword evidence="6" id="KW-0808">Transferase</keyword>
<organism evidence="16 17">
    <name type="scientific">Gemelliphila asaccharolytica</name>
    <dbReference type="NCBI Taxonomy" id="502393"/>
    <lineage>
        <taxon>Bacteria</taxon>
        <taxon>Bacillati</taxon>
        <taxon>Bacillota</taxon>
        <taxon>Bacilli</taxon>
        <taxon>Bacillales</taxon>
        <taxon>Gemellaceae</taxon>
        <taxon>Gemelliphila</taxon>
    </lineage>
</organism>
<feature type="transmembrane region" description="Helical" evidence="13">
    <location>
        <begin position="12"/>
        <end position="33"/>
    </location>
</feature>
<feature type="coiled-coil region" evidence="12">
    <location>
        <begin position="197"/>
        <end position="231"/>
    </location>
</feature>
<evidence type="ECO:0000313" key="17">
    <source>
        <dbReference type="Proteomes" id="UP000070467"/>
    </source>
</evidence>
<evidence type="ECO:0000256" key="10">
    <source>
        <dbReference type="ARBA" id="ARBA00023012"/>
    </source>
</evidence>
<dbReference type="InterPro" id="IPR005467">
    <property type="entry name" value="His_kinase_dom"/>
</dbReference>
<keyword evidence="4" id="KW-1003">Cell membrane</keyword>
<evidence type="ECO:0000256" key="2">
    <source>
        <dbReference type="ARBA" id="ARBA00004651"/>
    </source>
</evidence>
<dbReference type="Gene3D" id="3.30.565.10">
    <property type="entry name" value="Histidine kinase-like ATPase, C-terminal domain"/>
    <property type="match status" value="1"/>
</dbReference>
<keyword evidence="8" id="KW-0418">Kinase</keyword>
<keyword evidence="12" id="KW-0175">Coiled coil</keyword>
<comment type="caution">
    <text evidence="16">The sequence shown here is derived from an EMBL/GenBank/DDBJ whole genome shotgun (WGS) entry which is preliminary data.</text>
</comment>
<feature type="transmembrane region" description="Helical" evidence="13">
    <location>
        <begin position="143"/>
        <end position="163"/>
    </location>
</feature>
<feature type="domain" description="Histidine kinase" evidence="14">
    <location>
        <begin position="238"/>
        <end position="418"/>
    </location>
</feature>
<evidence type="ECO:0000256" key="1">
    <source>
        <dbReference type="ARBA" id="ARBA00000085"/>
    </source>
</evidence>
<comment type="catalytic activity">
    <reaction evidence="1">
        <text>ATP + protein L-histidine = ADP + protein N-phospho-L-histidine.</text>
        <dbReference type="EC" id="2.7.13.3"/>
    </reaction>
</comment>
<dbReference type="Proteomes" id="UP000070467">
    <property type="component" value="Unassembled WGS sequence"/>
</dbReference>
<keyword evidence="17" id="KW-1185">Reference proteome</keyword>
<evidence type="ECO:0000259" key="15">
    <source>
        <dbReference type="PROSITE" id="PS50885"/>
    </source>
</evidence>
<keyword evidence="11 13" id="KW-0472">Membrane</keyword>
<keyword evidence="7" id="KW-0547">Nucleotide-binding</keyword>
<dbReference type="Pfam" id="PF02518">
    <property type="entry name" value="HATPase_c"/>
    <property type="match status" value="1"/>
</dbReference>
<dbReference type="PROSITE" id="PS50109">
    <property type="entry name" value="HIS_KIN"/>
    <property type="match status" value="1"/>
</dbReference>
<dbReference type="EC" id="2.7.13.3" evidence="3"/>
<name>A0ABR5TLJ6_9BACL</name>
<dbReference type="InterPro" id="IPR036097">
    <property type="entry name" value="HisK_dim/P_sf"/>
</dbReference>
<evidence type="ECO:0000256" key="6">
    <source>
        <dbReference type="ARBA" id="ARBA00022679"/>
    </source>
</evidence>
<evidence type="ECO:0000256" key="4">
    <source>
        <dbReference type="ARBA" id="ARBA00022475"/>
    </source>
</evidence>
<evidence type="ECO:0000313" key="16">
    <source>
        <dbReference type="EMBL" id="KXB57837.1"/>
    </source>
</evidence>
<evidence type="ECO:0000256" key="5">
    <source>
        <dbReference type="ARBA" id="ARBA00022553"/>
    </source>
</evidence>
<feature type="domain" description="HAMP" evidence="15">
    <location>
        <begin position="164"/>
        <end position="216"/>
    </location>
</feature>
<dbReference type="PANTHER" id="PTHR45453:SF3">
    <property type="entry name" value="HISTIDINE KINASE"/>
    <property type="match status" value="1"/>
</dbReference>
<dbReference type="EMBL" id="LSDB01000031">
    <property type="protein sequence ID" value="KXB57837.1"/>
    <property type="molecule type" value="Genomic_DNA"/>
</dbReference>
<keyword evidence="10" id="KW-0902">Two-component regulatory system</keyword>
<comment type="subcellular location">
    <subcellularLocation>
        <location evidence="2">Cell membrane</location>
        <topology evidence="2">Multi-pass membrane protein</topology>
    </subcellularLocation>
</comment>
<dbReference type="InterPro" id="IPR003660">
    <property type="entry name" value="HAMP_dom"/>
</dbReference>
<dbReference type="PROSITE" id="PS50885">
    <property type="entry name" value="HAMP"/>
    <property type="match status" value="1"/>
</dbReference>
<evidence type="ECO:0000256" key="9">
    <source>
        <dbReference type="ARBA" id="ARBA00022840"/>
    </source>
</evidence>
<evidence type="ECO:0000256" key="8">
    <source>
        <dbReference type="ARBA" id="ARBA00022777"/>
    </source>
</evidence>
<evidence type="ECO:0000259" key="14">
    <source>
        <dbReference type="PROSITE" id="PS50109"/>
    </source>
</evidence>
<dbReference type="SMART" id="SM00388">
    <property type="entry name" value="HisKA"/>
    <property type="match status" value="1"/>
</dbReference>
<evidence type="ECO:0000256" key="3">
    <source>
        <dbReference type="ARBA" id="ARBA00012438"/>
    </source>
</evidence>
<dbReference type="Pfam" id="PF00512">
    <property type="entry name" value="HisKA"/>
    <property type="match status" value="1"/>
</dbReference>
<evidence type="ECO:0000256" key="11">
    <source>
        <dbReference type="ARBA" id="ARBA00023136"/>
    </source>
</evidence>
<keyword evidence="13" id="KW-1133">Transmembrane helix</keyword>
<proteinExistence type="predicted"/>
<keyword evidence="9" id="KW-0067">ATP-binding</keyword>
<protein>
    <recommendedName>
        <fullName evidence="3">histidine kinase</fullName>
        <ecNumber evidence="3">2.7.13.3</ecNumber>
    </recommendedName>
</protein>
<keyword evidence="13" id="KW-0812">Transmembrane</keyword>
<evidence type="ECO:0000256" key="7">
    <source>
        <dbReference type="ARBA" id="ARBA00022741"/>
    </source>
</evidence>
<dbReference type="SUPFAM" id="SSF47384">
    <property type="entry name" value="Homodimeric domain of signal transducing histidine kinase"/>
    <property type="match status" value="1"/>
</dbReference>
<dbReference type="CDD" id="cd00082">
    <property type="entry name" value="HisKA"/>
    <property type="match status" value="1"/>
</dbReference>
<dbReference type="InterPro" id="IPR036890">
    <property type="entry name" value="HATPase_C_sf"/>
</dbReference>
<dbReference type="Gene3D" id="1.10.287.130">
    <property type="match status" value="1"/>
</dbReference>
<dbReference type="PANTHER" id="PTHR45453">
    <property type="entry name" value="PHOSPHATE REGULON SENSOR PROTEIN PHOR"/>
    <property type="match status" value="1"/>
</dbReference>
<keyword evidence="5" id="KW-0597">Phosphoprotein</keyword>
<sequence>MRNLKIFPKMFLQIFSILIIIIIIVHSLVFFIFPKTYLETRKQEINIKANEISNNINGKDINFVNNLVDFYSKNNEIKLIIKSKGESREVKIDKNVNFDSESKNNSLIIEEREVTLNDGKELIIQFISTADMQKDAKQLSLKFLPYSLSVSLILSLIISLIYAKAITKNIKEIKNVTYKMMQLDRSAILKVNSTNEVGELKNQINNLYSNLLELIDNLEVKNKEILKLEKIKYDFFRGASHELKTPIASLRIILENMKYNIGDYKNKEKYIDNCIDIVDELTKNISQILMLSATENFRNDEEIIIINDVIKEVIKKYEFLAIRKNIFINNYLTTEKIYIGKNALKIVLSNIISNAVKYTNENGKINIGIYKNSLYIENTFNNEEQLDIDSILNSNFDLNKKNSNGLGLYIVKNILRNYKIKNQFKKRDNFIVFLIDISKKNHNKIVNFK</sequence>
<dbReference type="InterPro" id="IPR003594">
    <property type="entry name" value="HATPase_dom"/>
</dbReference>
<evidence type="ECO:0000256" key="12">
    <source>
        <dbReference type="SAM" id="Coils"/>
    </source>
</evidence>
<dbReference type="InterPro" id="IPR050351">
    <property type="entry name" value="BphY/WalK/GraS-like"/>
</dbReference>
<accession>A0ABR5TLJ6</accession>
<dbReference type="SUPFAM" id="SSF55874">
    <property type="entry name" value="ATPase domain of HSP90 chaperone/DNA topoisomerase II/histidine kinase"/>
    <property type="match status" value="1"/>
</dbReference>